<dbReference type="GO" id="GO:0009279">
    <property type="term" value="C:cell outer membrane"/>
    <property type="evidence" value="ECO:0007669"/>
    <property type="project" value="UniProtKB-SubCell"/>
</dbReference>
<evidence type="ECO:0000256" key="5">
    <source>
        <dbReference type="ARBA" id="ARBA00022692"/>
    </source>
</evidence>
<feature type="chain" id="PRO_5032755079" evidence="13">
    <location>
        <begin position="38"/>
        <end position="694"/>
    </location>
</feature>
<dbReference type="Gene3D" id="2.40.170.20">
    <property type="entry name" value="TonB-dependent receptor, beta-barrel domain"/>
    <property type="match status" value="1"/>
</dbReference>
<name>A0A8B4SCH3_COMTE</name>
<dbReference type="AlphaFoldDB" id="A0A8B4SCH3"/>
<sequence length="694" mass="77005">MYKRPLNRGGAQCLGTTARLAVLVLGGTLWMASAVQAQTAEEGDKVLPEVRVNALVKGQALDESQRAFSVTEFRRDEIREQPRQEVESLWSQVPGMHVNHYQLSGVANGLVLRGFGGGGHGGDVAATLDGIPLNEAMSHADGYFDLNVVVPLELDKVNVYRGPVSVLQGNYNRAGLLEMRTRRSGSYAEFDVSAGSHGMFDAQSALGRELEGGDQLNLATQHARGDGARPASRHERSTLSGTWKHHVHEKLDISLSGRWHEARGDSPGYLTEAQWRQDPQGKDSRVVGDGANKHFGTLRLDAQYALDADTRLLGFVYGTQQDFVRWFTRPRSSTWMQREERYDRSVLGAGLNLSGKSLLVARELNWMLGLEQVRESTDYGYWDGLLDRRRTGPALSDRNTRLDNTAIYGQAGWQPTAWLQTTAALRWDHFDGRCRLLGAEAGGDECNRMQGRSHASPKLGALAHLNARTAVRASWSQGFALPSDFAKYALRNSDLHANIFRQSELGVEWKPSAHWLIDASLYRIGSSHEIRNTAPGEYENLGATVRKGVELQLHWLPSRNWHVEWAYGHNRSEVTQNADAALLGRRVVAVPEYTSTLHARWMPRSDVTLHGVLRHVGRAPINASNTEWAGSYRWLDLGLQYRLPASLARNASLSLWLRNAANTRYASTTTMIAGQRLVAPGVPRSVQLGLQFSL</sequence>
<accession>A0A8B4SCH3</accession>
<dbReference type="Pfam" id="PF07715">
    <property type="entry name" value="Plug"/>
    <property type="match status" value="1"/>
</dbReference>
<organism evidence="16 17">
    <name type="scientific">Comamonas testosteroni</name>
    <name type="common">Pseudomonas testosteroni</name>
    <dbReference type="NCBI Taxonomy" id="285"/>
    <lineage>
        <taxon>Bacteria</taxon>
        <taxon>Pseudomonadati</taxon>
        <taxon>Pseudomonadota</taxon>
        <taxon>Betaproteobacteria</taxon>
        <taxon>Burkholderiales</taxon>
        <taxon>Comamonadaceae</taxon>
        <taxon>Comamonas</taxon>
    </lineage>
</organism>
<dbReference type="EMBL" id="UFXL01000001">
    <property type="protein sequence ID" value="SUY80045.1"/>
    <property type="molecule type" value="Genomic_DNA"/>
</dbReference>
<dbReference type="GO" id="GO:0015344">
    <property type="term" value="F:siderophore uptake transmembrane transporter activity"/>
    <property type="evidence" value="ECO:0007669"/>
    <property type="project" value="TreeGrafter"/>
</dbReference>
<keyword evidence="6 13" id="KW-0732">Signal</keyword>
<proteinExistence type="inferred from homology"/>
<keyword evidence="4 11" id="KW-1134">Transmembrane beta strand</keyword>
<evidence type="ECO:0000256" key="11">
    <source>
        <dbReference type="PROSITE-ProRule" id="PRU01360"/>
    </source>
</evidence>
<dbReference type="Gene3D" id="2.170.130.10">
    <property type="entry name" value="TonB-dependent receptor, plug domain"/>
    <property type="match status" value="1"/>
</dbReference>
<keyword evidence="17" id="KW-1185">Reference proteome</keyword>
<comment type="caution">
    <text evidence="16">The sequence shown here is derived from an EMBL/GenBank/DDBJ whole genome shotgun (WGS) entry which is preliminary data.</text>
</comment>
<evidence type="ECO:0000256" key="3">
    <source>
        <dbReference type="ARBA" id="ARBA00022448"/>
    </source>
</evidence>
<gene>
    <name evidence="16" type="primary">fhuA_4</name>
    <name evidence="16" type="ORF">NCTC10698_04993</name>
</gene>
<dbReference type="InterPro" id="IPR000531">
    <property type="entry name" value="Beta-barrel_TonB"/>
</dbReference>
<evidence type="ECO:0000256" key="10">
    <source>
        <dbReference type="ARBA" id="ARBA00023237"/>
    </source>
</evidence>
<reference evidence="16 17" key="1">
    <citation type="submission" date="2018-06" db="EMBL/GenBank/DDBJ databases">
        <authorList>
            <consortium name="Pathogen Informatics"/>
            <person name="Doyle S."/>
        </authorList>
    </citation>
    <scope>NUCLEOTIDE SEQUENCE [LARGE SCALE GENOMIC DNA]</scope>
    <source>
        <strain evidence="16 17">NCTC10698</strain>
    </source>
</reference>
<dbReference type="SUPFAM" id="SSF56935">
    <property type="entry name" value="Porins"/>
    <property type="match status" value="1"/>
</dbReference>
<dbReference type="PANTHER" id="PTHR30069">
    <property type="entry name" value="TONB-DEPENDENT OUTER MEMBRANE RECEPTOR"/>
    <property type="match status" value="1"/>
</dbReference>
<dbReference type="GO" id="GO:0044718">
    <property type="term" value="P:siderophore transmembrane transport"/>
    <property type="evidence" value="ECO:0007669"/>
    <property type="project" value="TreeGrafter"/>
</dbReference>
<evidence type="ECO:0000259" key="15">
    <source>
        <dbReference type="Pfam" id="PF07715"/>
    </source>
</evidence>
<dbReference type="InterPro" id="IPR012910">
    <property type="entry name" value="Plug_dom"/>
</dbReference>
<evidence type="ECO:0000256" key="12">
    <source>
        <dbReference type="RuleBase" id="RU003357"/>
    </source>
</evidence>
<keyword evidence="5 11" id="KW-0812">Transmembrane</keyword>
<evidence type="ECO:0000256" key="6">
    <source>
        <dbReference type="ARBA" id="ARBA00022729"/>
    </source>
</evidence>
<evidence type="ECO:0000256" key="2">
    <source>
        <dbReference type="ARBA" id="ARBA00009810"/>
    </source>
</evidence>
<dbReference type="Pfam" id="PF00593">
    <property type="entry name" value="TonB_dep_Rec_b-barrel"/>
    <property type="match status" value="1"/>
</dbReference>
<evidence type="ECO:0000313" key="16">
    <source>
        <dbReference type="EMBL" id="SUY80045.1"/>
    </source>
</evidence>
<keyword evidence="7 12" id="KW-0798">TonB box</keyword>
<dbReference type="InterPro" id="IPR039426">
    <property type="entry name" value="TonB-dep_rcpt-like"/>
</dbReference>
<evidence type="ECO:0000259" key="14">
    <source>
        <dbReference type="Pfam" id="PF00593"/>
    </source>
</evidence>
<evidence type="ECO:0000256" key="9">
    <source>
        <dbReference type="ARBA" id="ARBA00023170"/>
    </source>
</evidence>
<feature type="domain" description="TonB-dependent receptor plug" evidence="15">
    <location>
        <begin position="67"/>
        <end position="174"/>
    </location>
</feature>
<keyword evidence="3 11" id="KW-0813">Transport</keyword>
<feature type="signal peptide" evidence="13">
    <location>
        <begin position="1"/>
        <end position="37"/>
    </location>
</feature>
<evidence type="ECO:0000313" key="17">
    <source>
        <dbReference type="Proteomes" id="UP000255070"/>
    </source>
</evidence>
<comment type="subcellular location">
    <subcellularLocation>
        <location evidence="1 11">Cell outer membrane</location>
        <topology evidence="1 11">Multi-pass membrane protein</topology>
    </subcellularLocation>
</comment>
<dbReference type="PROSITE" id="PS52016">
    <property type="entry name" value="TONB_DEPENDENT_REC_3"/>
    <property type="match status" value="1"/>
</dbReference>
<protein>
    <submittedName>
        <fullName evidence="16">Ferric hydroxamate uptake</fullName>
    </submittedName>
</protein>
<keyword evidence="8 11" id="KW-0472">Membrane</keyword>
<evidence type="ECO:0000256" key="13">
    <source>
        <dbReference type="SAM" id="SignalP"/>
    </source>
</evidence>
<dbReference type="InterPro" id="IPR037066">
    <property type="entry name" value="Plug_dom_sf"/>
</dbReference>
<dbReference type="Proteomes" id="UP000255070">
    <property type="component" value="Unassembled WGS sequence"/>
</dbReference>
<evidence type="ECO:0000256" key="8">
    <source>
        <dbReference type="ARBA" id="ARBA00023136"/>
    </source>
</evidence>
<feature type="domain" description="TonB-dependent receptor-like beta-barrel" evidence="14">
    <location>
        <begin position="274"/>
        <end position="659"/>
    </location>
</feature>
<evidence type="ECO:0000256" key="7">
    <source>
        <dbReference type="ARBA" id="ARBA00023077"/>
    </source>
</evidence>
<keyword evidence="9" id="KW-0675">Receptor</keyword>
<comment type="similarity">
    <text evidence="2 11 12">Belongs to the TonB-dependent receptor family.</text>
</comment>
<evidence type="ECO:0000256" key="1">
    <source>
        <dbReference type="ARBA" id="ARBA00004571"/>
    </source>
</evidence>
<evidence type="ECO:0000256" key="4">
    <source>
        <dbReference type="ARBA" id="ARBA00022452"/>
    </source>
</evidence>
<keyword evidence="10 11" id="KW-0998">Cell outer membrane</keyword>
<dbReference type="InterPro" id="IPR036942">
    <property type="entry name" value="Beta-barrel_TonB_sf"/>
</dbReference>
<dbReference type="PANTHER" id="PTHR30069:SF29">
    <property type="entry name" value="HEMOGLOBIN AND HEMOGLOBIN-HAPTOGLOBIN-BINDING PROTEIN 1-RELATED"/>
    <property type="match status" value="1"/>
</dbReference>